<dbReference type="NCBIfam" id="TIGR04178">
    <property type="entry name" value="exo_archaeo"/>
    <property type="match status" value="1"/>
</dbReference>
<dbReference type="GO" id="GO:0008233">
    <property type="term" value="F:peptidase activity"/>
    <property type="evidence" value="ECO:0007669"/>
    <property type="project" value="UniProtKB-KW"/>
</dbReference>
<gene>
    <name evidence="9" type="ORF">FHS11_005553</name>
</gene>
<keyword evidence="7 8" id="KW-0472">Membrane</keyword>
<feature type="transmembrane region" description="Helical" evidence="8">
    <location>
        <begin position="166"/>
        <end position="185"/>
    </location>
</feature>
<feature type="transmembrane region" description="Helical" evidence="8">
    <location>
        <begin position="237"/>
        <end position="256"/>
    </location>
</feature>
<comment type="subcellular location">
    <subcellularLocation>
        <location evidence="1">Cell membrane</location>
        <topology evidence="1">Multi-pass membrane protein</topology>
    </subcellularLocation>
</comment>
<dbReference type="InterPro" id="IPR019127">
    <property type="entry name" value="Exosortase"/>
</dbReference>
<evidence type="ECO:0000313" key="9">
    <source>
        <dbReference type="EMBL" id="MBB3059093.1"/>
    </source>
</evidence>
<dbReference type="GO" id="GO:0005886">
    <property type="term" value="C:plasma membrane"/>
    <property type="evidence" value="ECO:0007669"/>
    <property type="project" value="UniProtKB-SubCell"/>
</dbReference>
<comment type="caution">
    <text evidence="9">The sequence shown here is derived from an EMBL/GenBank/DDBJ whole genome shotgun (WGS) entry which is preliminary data.</text>
</comment>
<dbReference type="OrthoDB" id="783041at2"/>
<feature type="transmembrane region" description="Helical" evidence="8">
    <location>
        <begin position="61"/>
        <end position="92"/>
    </location>
</feature>
<reference evidence="9" key="1">
    <citation type="submission" date="2020-08" db="EMBL/GenBank/DDBJ databases">
        <title>Genomic Encyclopedia of Type Strains, Phase III (KMG-III): the genomes of soil and plant-associated and newly described type strains.</title>
        <authorList>
            <person name="Whitman W."/>
        </authorList>
    </citation>
    <scope>NUCLEOTIDE SEQUENCE [LARGE SCALE GENOMIC DNA]</scope>
    <source>
        <strain evidence="9">CECT 8628</strain>
    </source>
</reference>
<keyword evidence="6 8" id="KW-1133">Transmembrane helix</keyword>
<evidence type="ECO:0000256" key="6">
    <source>
        <dbReference type="ARBA" id="ARBA00022989"/>
    </source>
</evidence>
<dbReference type="InterPro" id="IPR031006">
    <property type="entry name" value="Exosort_XrtN"/>
</dbReference>
<dbReference type="Pfam" id="PF09721">
    <property type="entry name" value="Exosortase_EpsH"/>
    <property type="match status" value="1"/>
</dbReference>
<evidence type="ECO:0000256" key="3">
    <source>
        <dbReference type="ARBA" id="ARBA00022670"/>
    </source>
</evidence>
<proteinExistence type="predicted"/>
<keyword evidence="4 8" id="KW-0812">Transmembrane</keyword>
<sequence length="437" mass="49511">MMALKLRAIQPGYFTTGLVVICLVMFFVVTPFYIVDVNVYLGILLAPYILTVEKGCFSKRLVIPVLALLVLVFFVPVRTVFGLVLIGVVLLMIENSLGRINNPFMFLMLVISPLYKYWSGFIEFPVRLKLTEVTAWLLNFTGAHASAAGNIITLGRAEFSVDPACAGLNMMEVSFFIALFIVAYYQRTTGKPVKSIITAGILLATLALNIVSNLFRIIILVMFSIMPQNPLHEINGLLCMTVYVVIPLLVLIRWVFSRLKVPGLVHDSKVKARANWSVNLFLTGMVIFAGCRVSETPFNRLPDRNYSLPGYHREILPTGVIKFEDKKSLIYFKPTEFYAMGHDPSICWRGSGYEFNVIRQETIKGTMIYIGTMNKGKDLIYSSWWFDNGKCRTINQFDWRWKALKGEGEFSLVNVNAANEQDLRMETQKLLGMKRLL</sequence>
<keyword evidence="5" id="KW-0378">Hydrolase</keyword>
<dbReference type="GO" id="GO:0006508">
    <property type="term" value="P:proteolysis"/>
    <property type="evidence" value="ECO:0007669"/>
    <property type="project" value="UniProtKB-KW"/>
</dbReference>
<feature type="transmembrane region" description="Helical" evidence="8">
    <location>
        <begin position="104"/>
        <end position="121"/>
    </location>
</feature>
<keyword evidence="2" id="KW-1003">Cell membrane</keyword>
<keyword evidence="3" id="KW-0645">Protease</keyword>
<dbReference type="Proteomes" id="UP000539265">
    <property type="component" value="Unassembled WGS sequence"/>
</dbReference>
<evidence type="ECO:0000256" key="1">
    <source>
        <dbReference type="ARBA" id="ARBA00004651"/>
    </source>
</evidence>
<evidence type="ECO:0000256" key="7">
    <source>
        <dbReference type="ARBA" id="ARBA00023136"/>
    </source>
</evidence>
<evidence type="ECO:0000256" key="2">
    <source>
        <dbReference type="ARBA" id="ARBA00022475"/>
    </source>
</evidence>
<evidence type="ECO:0000256" key="5">
    <source>
        <dbReference type="ARBA" id="ARBA00022801"/>
    </source>
</evidence>
<feature type="transmembrane region" description="Helical" evidence="8">
    <location>
        <begin position="12"/>
        <end position="34"/>
    </location>
</feature>
<dbReference type="AlphaFoldDB" id="A0A839SNY9"/>
<dbReference type="EMBL" id="JACHWX010000031">
    <property type="protein sequence ID" value="MBB3059093.1"/>
    <property type="molecule type" value="Genomic_DNA"/>
</dbReference>
<organism evidence="9 10">
    <name type="scientific">Mucilaginibacter gotjawali</name>
    <dbReference type="NCBI Taxonomy" id="1550579"/>
    <lineage>
        <taxon>Bacteria</taxon>
        <taxon>Pseudomonadati</taxon>
        <taxon>Bacteroidota</taxon>
        <taxon>Sphingobacteriia</taxon>
        <taxon>Sphingobacteriales</taxon>
        <taxon>Sphingobacteriaceae</taxon>
        <taxon>Mucilaginibacter</taxon>
    </lineage>
</organism>
<feature type="transmembrane region" description="Helical" evidence="8">
    <location>
        <begin position="197"/>
        <end position="225"/>
    </location>
</feature>
<evidence type="ECO:0000313" key="10">
    <source>
        <dbReference type="Proteomes" id="UP000539265"/>
    </source>
</evidence>
<dbReference type="InterPro" id="IPR026392">
    <property type="entry name" value="Exo/Archaeosortase_dom"/>
</dbReference>
<dbReference type="RefSeq" id="WP_096350110.1">
    <property type="nucleotide sequence ID" value="NZ_AP017313.1"/>
</dbReference>
<dbReference type="NCBIfam" id="TIGR04476">
    <property type="entry name" value="exosort_XrtN"/>
    <property type="match status" value="1"/>
</dbReference>
<evidence type="ECO:0000256" key="4">
    <source>
        <dbReference type="ARBA" id="ARBA00022692"/>
    </source>
</evidence>
<protein>
    <submittedName>
        <fullName evidence="9">Exosortase N</fullName>
    </submittedName>
</protein>
<name>A0A839SNY9_9SPHI</name>
<accession>A0A839SNY9</accession>
<keyword evidence="10" id="KW-1185">Reference proteome</keyword>
<evidence type="ECO:0000256" key="8">
    <source>
        <dbReference type="SAM" id="Phobius"/>
    </source>
</evidence>
<feature type="transmembrane region" description="Helical" evidence="8">
    <location>
        <begin position="276"/>
        <end position="294"/>
    </location>
</feature>